<comment type="caution">
    <text evidence="2">The sequence shown here is derived from an EMBL/GenBank/DDBJ whole genome shotgun (WGS) entry which is preliminary data.</text>
</comment>
<protein>
    <submittedName>
        <fullName evidence="2">Uncharacterized protein</fullName>
    </submittedName>
</protein>
<proteinExistence type="predicted"/>
<name>A0AAD4IF21_9PLEO</name>
<organism evidence="2 3">
    <name type="scientific">Alternaria panax</name>
    <dbReference type="NCBI Taxonomy" id="48097"/>
    <lineage>
        <taxon>Eukaryota</taxon>
        <taxon>Fungi</taxon>
        <taxon>Dikarya</taxon>
        <taxon>Ascomycota</taxon>
        <taxon>Pezizomycotina</taxon>
        <taxon>Dothideomycetes</taxon>
        <taxon>Pleosporomycetidae</taxon>
        <taxon>Pleosporales</taxon>
        <taxon>Pleosporineae</taxon>
        <taxon>Pleosporaceae</taxon>
        <taxon>Alternaria</taxon>
        <taxon>Alternaria sect. Panax</taxon>
    </lineage>
</organism>
<gene>
    <name evidence="2" type="ORF">G6011_03375</name>
</gene>
<sequence>MATYELFNHCKECHNELELDPRGGDEGVIQKYAHVKKDVVGSYDEAEDRELENLGDYLREREKRGLKLQEEFDAYVDTQPGGLPHPQLRDFFSQLQPAGYHGLYLSKLQACVGWLPVLQQLKAQQAPNRLFADTVLWVSGQAEIVSLVLDRLGDVLDCLCQFEPSRPKRSTGQTDQPSEKGSIDFNGSETQLDYFVYLLILQHRGCGLGLSNPDFAYFFSPDFRPSFNTLLTFRIREATRQIQIDKPIPRSVQKHKRYEVCAMNIRNLGYELDVALLEDEPASDCKVEHIKIPYVDHAERIDIEDEHGNKLVWDADGTCKLIFADSVPADFQPI</sequence>
<evidence type="ECO:0000256" key="1">
    <source>
        <dbReference type="SAM" id="MobiDB-lite"/>
    </source>
</evidence>
<feature type="region of interest" description="Disordered" evidence="1">
    <location>
        <begin position="166"/>
        <end position="185"/>
    </location>
</feature>
<dbReference type="AlphaFoldDB" id="A0AAD4IF21"/>
<dbReference type="Proteomes" id="UP001199106">
    <property type="component" value="Unassembled WGS sequence"/>
</dbReference>
<dbReference type="EMBL" id="JAANER010000002">
    <property type="protein sequence ID" value="KAG9193340.1"/>
    <property type="molecule type" value="Genomic_DNA"/>
</dbReference>
<evidence type="ECO:0000313" key="2">
    <source>
        <dbReference type="EMBL" id="KAG9193340.1"/>
    </source>
</evidence>
<keyword evidence="3" id="KW-1185">Reference proteome</keyword>
<reference evidence="2" key="1">
    <citation type="submission" date="2021-07" db="EMBL/GenBank/DDBJ databases">
        <title>Genome Resource of American Ginseng Black Spot Pathogen Alternaria panax.</title>
        <authorList>
            <person name="Qiu C."/>
            <person name="Wang W."/>
            <person name="Liu Z."/>
        </authorList>
    </citation>
    <scope>NUCLEOTIDE SEQUENCE</scope>
    <source>
        <strain evidence="2">BNCC115425</strain>
    </source>
</reference>
<accession>A0AAD4IF21</accession>
<evidence type="ECO:0000313" key="3">
    <source>
        <dbReference type="Proteomes" id="UP001199106"/>
    </source>
</evidence>